<sequence>MKLTTLLLIIGLTQVHATGYSQKITLDMSNAPLEKVLTVIQKQSGYTFLFTDLNLKKVSLTVSVRNADIEEALAACFKNRLVSYKIVGNNILLRKNDVTISASSIVQQPIHGRVTDSSGIPIVGATILVAGTKRGTFSDAQGAYSILALPGDILEFSFVGYKKSQITVGKSKEINITLLPAVSNLNDVVMVGYSDKKKSELTSAVSVVSEDKLKDVTTNDIGSMLQGKVAGLQVVNSSGAPGSAAEIRLRGISSVNASQTPLVVVDGIIGGNYDPNDVASVTVLKDAGATAMYGSQANAGVIIITTKEAASGKTQFEFKLTNGFRSPDFGEMKMMNGEQLYESQKEYYRDYVPGANNNSYKIDLLKFYNERPLSLRTHNYSWLNAMFQDAPMTNAYFSISSKTEKNDYYMGLTYYNEKGTFLNTNYQRINLRANATHHFTPHISLSNNINLSGTLGKSYDYNDIYYAYLNMPWDNPYDSTGKPVYVDGNSAFKWWSRDKVNPINTVDNSNHPYKNFDVNYDVDLNVGITKWLSFASTNRLSASYFKSETYYSPEAAGQYSGTGYLDDESTLSYGYTSNDLLKFNLHYGQHSISGLAGVAFEGGYTELLGGSGKGLPLGLQVLNVVSNSQVVIGSNDRSMLESLISQVSYGYKDRYFLTGSFREDGSSAFPSDNRYAKFPAISAAWLINREPFMAGNGIITNLKLRTSYGVTGSQDIGSSKYLGLYSLSSQYNSNTAAEPSQLPSPGLTWESKYQFDAGIDLGLFNRVNLTVDVYNNITKNLLLQVSQPLSVGFEQRWENAGEIVNKGLELGLNSVNIQTRNFTWNMDFNIDFNSNKLRQFPSPIINTQSTWGISQIYRNGGNLYEFYMPKWLGVDKETGAPLWEVVTQDAAGKTVRQATSNYSTATYEEVGSPLPKFEGGWTNTFRYKAITLSVNTYFLYGNKIFSNNLRFVENDGSEPYYNQMVLPKGFTVWHQPGDIASEPSPQNATNSTQTSTRYLKDGSFIALRNISLSYNLPDKWAKKIGGEKLSVGVSGDNLYTFTKFLGQDPQTTITPGIYVMPGVSDFKYPNNRQYLFNIDFKF</sequence>
<dbReference type="InterPro" id="IPR008969">
    <property type="entry name" value="CarboxyPept-like_regulatory"/>
</dbReference>
<dbReference type="Gene3D" id="2.170.130.10">
    <property type="entry name" value="TonB-dependent receptor, plug domain"/>
    <property type="match status" value="1"/>
</dbReference>
<evidence type="ECO:0000256" key="2">
    <source>
        <dbReference type="ARBA" id="ARBA00022448"/>
    </source>
</evidence>
<reference evidence="9 10" key="1">
    <citation type="submission" date="2018-09" db="EMBL/GenBank/DDBJ databases">
        <title>Arachidicoccus sp. nov., a bacterium isolated from soil.</title>
        <authorList>
            <person name="Weon H.-Y."/>
            <person name="Kwon S.-W."/>
            <person name="Lee S.A."/>
        </authorList>
    </citation>
    <scope>NUCLEOTIDE SEQUENCE [LARGE SCALE GENOMIC DNA]</scope>
    <source>
        <strain evidence="9 10">KIS59-12</strain>
    </source>
</reference>
<dbReference type="InterPro" id="IPR037066">
    <property type="entry name" value="Plug_dom_sf"/>
</dbReference>
<gene>
    <name evidence="9" type="ORF">D6B99_06705</name>
</gene>
<keyword evidence="2 7" id="KW-0813">Transport</keyword>
<dbReference type="InterPro" id="IPR036942">
    <property type="entry name" value="Beta-barrel_TonB_sf"/>
</dbReference>
<dbReference type="NCBIfam" id="TIGR04057">
    <property type="entry name" value="SusC_RagA_signa"/>
    <property type="match status" value="1"/>
</dbReference>
<dbReference type="AlphaFoldDB" id="A0A386HUD8"/>
<accession>A0A386HUD8</accession>
<dbReference type="SUPFAM" id="SSF56935">
    <property type="entry name" value="Porins"/>
    <property type="match status" value="1"/>
</dbReference>
<dbReference type="InterPro" id="IPR023997">
    <property type="entry name" value="TonB-dep_OMP_SusC/RagA_CS"/>
</dbReference>
<evidence type="ECO:0000313" key="10">
    <source>
        <dbReference type="Proteomes" id="UP000266118"/>
    </source>
</evidence>
<dbReference type="InterPro" id="IPR039426">
    <property type="entry name" value="TonB-dep_rcpt-like"/>
</dbReference>
<evidence type="ECO:0000256" key="4">
    <source>
        <dbReference type="ARBA" id="ARBA00022692"/>
    </source>
</evidence>
<comment type="similarity">
    <text evidence="7">Belongs to the TonB-dependent receptor family.</text>
</comment>
<evidence type="ECO:0000256" key="7">
    <source>
        <dbReference type="PROSITE-ProRule" id="PRU01360"/>
    </source>
</evidence>
<dbReference type="OrthoDB" id="9768177at2"/>
<dbReference type="Gene3D" id="2.60.40.1120">
    <property type="entry name" value="Carboxypeptidase-like, regulatory domain"/>
    <property type="match status" value="1"/>
</dbReference>
<dbReference type="Gene3D" id="2.40.170.20">
    <property type="entry name" value="TonB-dependent receptor, beta-barrel domain"/>
    <property type="match status" value="1"/>
</dbReference>
<protein>
    <submittedName>
        <fullName evidence="9">SusC/RagA family TonB-linked outer membrane protein</fullName>
    </submittedName>
</protein>
<dbReference type="Proteomes" id="UP000266118">
    <property type="component" value="Chromosome"/>
</dbReference>
<evidence type="ECO:0000256" key="3">
    <source>
        <dbReference type="ARBA" id="ARBA00022452"/>
    </source>
</evidence>
<keyword evidence="3 7" id="KW-1134">Transmembrane beta strand</keyword>
<evidence type="ECO:0000256" key="6">
    <source>
        <dbReference type="ARBA" id="ARBA00023237"/>
    </source>
</evidence>
<dbReference type="KEGG" id="ark:D6B99_06705"/>
<evidence type="ECO:0000256" key="1">
    <source>
        <dbReference type="ARBA" id="ARBA00004571"/>
    </source>
</evidence>
<keyword evidence="6 7" id="KW-0998">Cell outer membrane</keyword>
<dbReference type="Pfam" id="PF13715">
    <property type="entry name" value="CarbopepD_reg_2"/>
    <property type="match status" value="1"/>
</dbReference>
<dbReference type="NCBIfam" id="TIGR04056">
    <property type="entry name" value="OMP_RagA_SusC"/>
    <property type="match status" value="1"/>
</dbReference>
<keyword evidence="10" id="KW-1185">Reference proteome</keyword>
<dbReference type="InterPro" id="IPR012910">
    <property type="entry name" value="Plug_dom"/>
</dbReference>
<keyword evidence="5 7" id="KW-0472">Membrane</keyword>
<dbReference type="SUPFAM" id="SSF49464">
    <property type="entry name" value="Carboxypeptidase regulatory domain-like"/>
    <property type="match status" value="1"/>
</dbReference>
<name>A0A386HUD8_9BACT</name>
<proteinExistence type="inferred from homology"/>
<evidence type="ECO:0000259" key="8">
    <source>
        <dbReference type="Pfam" id="PF07715"/>
    </source>
</evidence>
<dbReference type="GO" id="GO:0009279">
    <property type="term" value="C:cell outer membrane"/>
    <property type="evidence" value="ECO:0007669"/>
    <property type="project" value="UniProtKB-SubCell"/>
</dbReference>
<dbReference type="InterPro" id="IPR023996">
    <property type="entry name" value="TonB-dep_OMP_SusC/RagA"/>
</dbReference>
<feature type="domain" description="TonB-dependent receptor plug" evidence="8">
    <location>
        <begin position="198"/>
        <end position="301"/>
    </location>
</feature>
<evidence type="ECO:0000256" key="5">
    <source>
        <dbReference type="ARBA" id="ARBA00023136"/>
    </source>
</evidence>
<comment type="subcellular location">
    <subcellularLocation>
        <location evidence="1 7">Cell outer membrane</location>
        <topology evidence="1 7">Multi-pass membrane protein</topology>
    </subcellularLocation>
</comment>
<dbReference type="PROSITE" id="PS52016">
    <property type="entry name" value="TONB_DEPENDENT_REC_3"/>
    <property type="match status" value="1"/>
</dbReference>
<organism evidence="9 10">
    <name type="scientific">Arachidicoccus soli</name>
    <dbReference type="NCBI Taxonomy" id="2341117"/>
    <lineage>
        <taxon>Bacteria</taxon>
        <taxon>Pseudomonadati</taxon>
        <taxon>Bacteroidota</taxon>
        <taxon>Chitinophagia</taxon>
        <taxon>Chitinophagales</taxon>
        <taxon>Chitinophagaceae</taxon>
        <taxon>Arachidicoccus</taxon>
    </lineage>
</organism>
<keyword evidence="4 7" id="KW-0812">Transmembrane</keyword>
<dbReference type="EMBL" id="CP032489">
    <property type="protein sequence ID" value="AYD49322.1"/>
    <property type="molecule type" value="Genomic_DNA"/>
</dbReference>
<evidence type="ECO:0000313" key="9">
    <source>
        <dbReference type="EMBL" id="AYD49322.1"/>
    </source>
</evidence>
<dbReference type="Pfam" id="PF07715">
    <property type="entry name" value="Plug"/>
    <property type="match status" value="1"/>
</dbReference>